<evidence type="ECO:0000313" key="1">
    <source>
        <dbReference type="EMBL" id="VYU63592.1"/>
    </source>
</evidence>
<reference evidence="1" key="1">
    <citation type="submission" date="2019-11" db="EMBL/GenBank/DDBJ databases">
        <authorList>
            <person name="Feng L."/>
        </authorList>
    </citation>
    <scope>NUCLEOTIDE SEQUENCE</scope>
    <source>
        <strain evidence="1">PclaraLFYP37</strain>
    </source>
</reference>
<accession>A0A6N3GGY8</accession>
<organism evidence="1">
    <name type="scientific">Paraprevotella clara</name>
    <dbReference type="NCBI Taxonomy" id="454154"/>
    <lineage>
        <taxon>Bacteria</taxon>
        <taxon>Pseudomonadati</taxon>
        <taxon>Bacteroidota</taxon>
        <taxon>Bacteroidia</taxon>
        <taxon>Bacteroidales</taxon>
        <taxon>Prevotellaceae</taxon>
        <taxon>Paraprevotella</taxon>
    </lineage>
</organism>
<name>A0A6N3GGY8_9BACT</name>
<dbReference type="AlphaFoldDB" id="A0A6N3GGY8"/>
<dbReference type="EMBL" id="CACRUT010000029">
    <property type="protein sequence ID" value="VYU63592.1"/>
    <property type="molecule type" value="Genomic_DNA"/>
</dbReference>
<gene>
    <name evidence="1" type="ORF">PCLFYP37_03420</name>
</gene>
<proteinExistence type="predicted"/>
<protein>
    <submittedName>
        <fullName evidence="1">Uncharacterized protein</fullName>
    </submittedName>
</protein>
<sequence>MRCKITLFSAIMQIFQTLIPIKALKKRSWKSSSLKL</sequence>